<dbReference type="Proteomes" id="UP000092460">
    <property type="component" value="Unassembled WGS sequence"/>
</dbReference>
<dbReference type="AlphaFoldDB" id="A0A1B0AV28"/>
<proteinExistence type="predicted"/>
<reference evidence="1" key="2">
    <citation type="submission" date="2020-05" db="UniProtKB">
        <authorList>
            <consortium name="EnsemblMetazoa"/>
        </authorList>
    </citation>
    <scope>IDENTIFICATION</scope>
    <source>
        <strain evidence="1">IAEA</strain>
    </source>
</reference>
<accession>A0A1B0AV28</accession>
<evidence type="ECO:0000313" key="2">
    <source>
        <dbReference type="Proteomes" id="UP000092460"/>
    </source>
</evidence>
<dbReference type="EnsemblMetazoa" id="GPPI009660-RA">
    <property type="protein sequence ID" value="GPPI009660-PA"/>
    <property type="gene ID" value="GPPI009660"/>
</dbReference>
<keyword evidence="2" id="KW-1185">Reference proteome</keyword>
<dbReference type="EMBL" id="JXJN01003905">
    <property type="status" value="NOT_ANNOTATED_CDS"/>
    <property type="molecule type" value="Genomic_DNA"/>
</dbReference>
<dbReference type="VEuPathDB" id="VectorBase:GPPI009660"/>
<organism evidence="1 2">
    <name type="scientific">Glossina palpalis gambiensis</name>
    <dbReference type="NCBI Taxonomy" id="67801"/>
    <lineage>
        <taxon>Eukaryota</taxon>
        <taxon>Metazoa</taxon>
        <taxon>Ecdysozoa</taxon>
        <taxon>Arthropoda</taxon>
        <taxon>Hexapoda</taxon>
        <taxon>Insecta</taxon>
        <taxon>Pterygota</taxon>
        <taxon>Neoptera</taxon>
        <taxon>Endopterygota</taxon>
        <taxon>Diptera</taxon>
        <taxon>Brachycera</taxon>
        <taxon>Muscomorpha</taxon>
        <taxon>Hippoboscoidea</taxon>
        <taxon>Glossinidae</taxon>
        <taxon>Glossina</taxon>
    </lineage>
</organism>
<dbReference type="STRING" id="67801.A0A1B0AV28"/>
<reference evidence="2" key="1">
    <citation type="submission" date="2015-01" db="EMBL/GenBank/DDBJ databases">
        <authorList>
            <person name="Aksoy S."/>
            <person name="Warren W."/>
            <person name="Wilson R.K."/>
        </authorList>
    </citation>
    <scope>NUCLEOTIDE SEQUENCE [LARGE SCALE GENOMIC DNA]</scope>
    <source>
        <strain evidence="2">IAEA</strain>
    </source>
</reference>
<name>A0A1B0AV28_9MUSC</name>
<protein>
    <submittedName>
        <fullName evidence="1">Uncharacterized protein</fullName>
    </submittedName>
</protein>
<evidence type="ECO:0000313" key="1">
    <source>
        <dbReference type="EnsemblMetazoa" id="GPPI009660-PA"/>
    </source>
</evidence>
<sequence length="116" mass="13359">MQGSSTLFVFIQKDEKKRVAVLSITQADESLDTRENTDLTLKCRFTEQYDADDFTFYWARWTANPAQFENVAIGEVQLNSGYSLLLVNNSSAFQRIWQVSNTTFLVPTSYRKLSIQ</sequence>